<keyword evidence="3" id="KW-0804">Transcription</keyword>
<comment type="caution">
    <text evidence="5">The sequence shown here is derived from an EMBL/GenBank/DDBJ whole genome shotgun (WGS) entry which is preliminary data.</text>
</comment>
<evidence type="ECO:0000256" key="2">
    <source>
        <dbReference type="ARBA" id="ARBA00023125"/>
    </source>
</evidence>
<organism evidence="5 6">
    <name type="scientific">Pedobacter cryoconitis</name>
    <dbReference type="NCBI Taxonomy" id="188932"/>
    <lineage>
        <taxon>Bacteria</taxon>
        <taxon>Pseudomonadati</taxon>
        <taxon>Bacteroidota</taxon>
        <taxon>Sphingobacteriia</taxon>
        <taxon>Sphingobacteriales</taxon>
        <taxon>Sphingobacteriaceae</taxon>
        <taxon>Pedobacter</taxon>
    </lineage>
</organism>
<dbReference type="Gene3D" id="1.10.10.10">
    <property type="entry name" value="Winged helix-like DNA-binding domain superfamily/Winged helix DNA-binding domain"/>
    <property type="match status" value="1"/>
</dbReference>
<evidence type="ECO:0000259" key="4">
    <source>
        <dbReference type="PROSITE" id="PS51118"/>
    </source>
</evidence>
<dbReference type="Pfam" id="PF01638">
    <property type="entry name" value="HxlR"/>
    <property type="match status" value="1"/>
</dbReference>
<dbReference type="InterPro" id="IPR036388">
    <property type="entry name" value="WH-like_DNA-bd_sf"/>
</dbReference>
<dbReference type="RefSeq" id="WP_183878798.1">
    <property type="nucleotide sequence ID" value="NZ_JACHCE010000001.1"/>
</dbReference>
<evidence type="ECO:0000256" key="3">
    <source>
        <dbReference type="ARBA" id="ARBA00023163"/>
    </source>
</evidence>
<dbReference type="AlphaFoldDB" id="A0A7W8ZIM2"/>
<keyword evidence="2 5" id="KW-0238">DNA-binding</keyword>
<protein>
    <submittedName>
        <fullName evidence="5">DNA-binding HxlR family transcriptional regulator</fullName>
    </submittedName>
</protein>
<dbReference type="InterPro" id="IPR036390">
    <property type="entry name" value="WH_DNA-bd_sf"/>
</dbReference>
<feature type="domain" description="HTH hxlR-type" evidence="4">
    <location>
        <begin position="21"/>
        <end position="119"/>
    </location>
</feature>
<dbReference type="Proteomes" id="UP000537204">
    <property type="component" value="Unassembled WGS sequence"/>
</dbReference>
<dbReference type="PANTHER" id="PTHR33204:SF29">
    <property type="entry name" value="TRANSCRIPTIONAL REGULATOR"/>
    <property type="match status" value="1"/>
</dbReference>
<keyword evidence="1" id="KW-0805">Transcription regulation</keyword>
<name>A0A7W8ZIM2_9SPHI</name>
<dbReference type="EMBL" id="JACHCE010000001">
    <property type="protein sequence ID" value="MBB5634741.1"/>
    <property type="molecule type" value="Genomic_DNA"/>
</dbReference>
<evidence type="ECO:0000313" key="6">
    <source>
        <dbReference type="Proteomes" id="UP000537204"/>
    </source>
</evidence>
<dbReference type="PROSITE" id="PS51118">
    <property type="entry name" value="HTH_HXLR"/>
    <property type="match status" value="1"/>
</dbReference>
<sequence>MAKIKENSTNNMNRKYITSDCDLTYSVCMVGGRWKLIILCNLEDGKLRFGELKNIICNITERMLTLHLRELESDGIIKRTVYAEVPPRVEYELTAVGKELIPIWKQLSEWGARHRKLNPPVSDHFA</sequence>
<dbReference type="PANTHER" id="PTHR33204">
    <property type="entry name" value="TRANSCRIPTIONAL REGULATOR, MARR FAMILY"/>
    <property type="match status" value="1"/>
</dbReference>
<accession>A0A7W8ZIM2</accession>
<gene>
    <name evidence="5" type="ORF">HDE68_000626</name>
</gene>
<proteinExistence type="predicted"/>
<dbReference type="InterPro" id="IPR002577">
    <property type="entry name" value="HTH_HxlR"/>
</dbReference>
<reference evidence="5 6" key="1">
    <citation type="submission" date="2020-08" db="EMBL/GenBank/DDBJ databases">
        <title>Genomic Encyclopedia of Type Strains, Phase IV (KMG-V): Genome sequencing to study the core and pangenomes of soil and plant-associated prokaryotes.</title>
        <authorList>
            <person name="Whitman W."/>
        </authorList>
    </citation>
    <scope>NUCLEOTIDE SEQUENCE [LARGE SCALE GENOMIC DNA]</scope>
    <source>
        <strain evidence="5 6">S3M1</strain>
    </source>
</reference>
<evidence type="ECO:0000313" key="5">
    <source>
        <dbReference type="EMBL" id="MBB5634741.1"/>
    </source>
</evidence>
<dbReference type="SUPFAM" id="SSF46785">
    <property type="entry name" value="Winged helix' DNA-binding domain"/>
    <property type="match status" value="1"/>
</dbReference>
<dbReference type="GO" id="GO:0003677">
    <property type="term" value="F:DNA binding"/>
    <property type="evidence" value="ECO:0007669"/>
    <property type="project" value="UniProtKB-KW"/>
</dbReference>
<evidence type="ECO:0000256" key="1">
    <source>
        <dbReference type="ARBA" id="ARBA00023015"/>
    </source>
</evidence>